<evidence type="ECO:0000259" key="2">
    <source>
        <dbReference type="Pfam" id="PF22740"/>
    </source>
</evidence>
<evidence type="ECO:0000259" key="1">
    <source>
        <dbReference type="Pfam" id="PF01636"/>
    </source>
</evidence>
<dbReference type="Pfam" id="PF01636">
    <property type="entry name" value="APH"/>
    <property type="match status" value="1"/>
</dbReference>
<keyword evidence="3" id="KW-0808">Transferase</keyword>
<dbReference type="AlphaFoldDB" id="A0A3B0TLF0"/>
<dbReference type="Pfam" id="PF22740">
    <property type="entry name" value="PapZ_C"/>
    <property type="match status" value="1"/>
</dbReference>
<dbReference type="Gene3D" id="3.90.1200.10">
    <property type="match status" value="1"/>
</dbReference>
<feature type="domain" description="RapZ C-terminal" evidence="2">
    <location>
        <begin position="349"/>
        <end position="472"/>
    </location>
</feature>
<proteinExistence type="predicted"/>
<dbReference type="InterPro" id="IPR002575">
    <property type="entry name" value="Aminoglycoside_PTrfase"/>
</dbReference>
<dbReference type="PANTHER" id="PTHR30448">
    <property type="entry name" value="RNASE ADAPTER PROTEIN RAPZ"/>
    <property type="match status" value="1"/>
</dbReference>
<dbReference type="EMBL" id="UOEP01000067">
    <property type="protein sequence ID" value="VAW17023.1"/>
    <property type="molecule type" value="Genomic_DNA"/>
</dbReference>
<protein>
    <submittedName>
        <fullName evidence="3">Phosphotransferase involved in threonylcarbamoyladenosine t(6)A37 formation in tRNA</fullName>
    </submittedName>
</protein>
<dbReference type="Gene3D" id="3.30.200.20">
    <property type="entry name" value="Phosphorylase Kinase, domain 1"/>
    <property type="match status" value="1"/>
</dbReference>
<dbReference type="InterPro" id="IPR005337">
    <property type="entry name" value="RapZ-like"/>
</dbReference>
<gene>
    <name evidence="3" type="ORF">MNBD_BACTEROID01-2004</name>
</gene>
<dbReference type="GO" id="GO:0005524">
    <property type="term" value="F:ATP binding"/>
    <property type="evidence" value="ECO:0007669"/>
    <property type="project" value="InterPro"/>
</dbReference>
<name>A0A3B0TLF0_9ZZZZ</name>
<reference evidence="3" key="1">
    <citation type="submission" date="2018-06" db="EMBL/GenBank/DDBJ databases">
        <authorList>
            <person name="Zhirakovskaya E."/>
        </authorList>
    </citation>
    <scope>NUCLEOTIDE SEQUENCE</scope>
</reference>
<dbReference type="GO" id="GO:0016740">
    <property type="term" value="F:transferase activity"/>
    <property type="evidence" value="ECO:0007669"/>
    <property type="project" value="UniProtKB-KW"/>
</dbReference>
<dbReference type="PANTHER" id="PTHR30448:SF0">
    <property type="entry name" value="RNASE ADAPTER PROTEIN RAPZ"/>
    <property type="match status" value="1"/>
</dbReference>
<organism evidence="3">
    <name type="scientific">hydrothermal vent metagenome</name>
    <dbReference type="NCBI Taxonomy" id="652676"/>
    <lineage>
        <taxon>unclassified sequences</taxon>
        <taxon>metagenomes</taxon>
        <taxon>ecological metagenomes</taxon>
    </lineage>
</organism>
<accession>A0A3B0TLF0</accession>
<dbReference type="InterPro" id="IPR053931">
    <property type="entry name" value="RapZ_C"/>
</dbReference>
<dbReference type="InterPro" id="IPR011009">
    <property type="entry name" value="Kinase-like_dom_sf"/>
</dbReference>
<dbReference type="SUPFAM" id="SSF56112">
    <property type="entry name" value="Protein kinase-like (PK-like)"/>
    <property type="match status" value="1"/>
</dbReference>
<evidence type="ECO:0000313" key="3">
    <source>
        <dbReference type="EMBL" id="VAW17023.1"/>
    </source>
</evidence>
<feature type="domain" description="Aminoglycoside phosphotransferase" evidence="1">
    <location>
        <begin position="55"/>
        <end position="253"/>
    </location>
</feature>
<sequence length="475" mass="54879">MKQSVKNNIIELFKNHFNESVSNFEELPPSTSYREYCRLANAGRSVIGVFNADIKENEAFLYFAKHFRNNNIYAPEVYAVNKEKTVYIIEDLGDTTLFRFLSATREAEGFSDKLVAVYKKVVKELPRIQVLAGKDIDYSYCYPRAAFDKQSMMWDLNYFKYHFLKLAKIPFDEQALEDDFLVFSNYLFSAPNNYFLYRDFQSRNVMLKGGDICFIDFQGGRKGPLQYDIASLLYDGKADIPQPIREELLGYYLSELKKYIKIDEAGFKDYFKGFVLIRIMQAMGAYGFRGFYEKKEHFLKSIPYAMDNLQFLLQGLNLPIRIPELIKVLTTVSQSEILREIGRNHKGLTVRVTSFSYKKGIPDDLTGNGGGFVFDCRAINNPGRLKQFKELTGKDKAVQEFLINQSKMNEFMELVYKLVGLSVRNYFKRGFSSLAVNFGCTGGQHRSVFAAEKMAEYLKDNFPVNVILSHREQIL</sequence>